<accession>A0ABM9E720</accession>
<dbReference type="EMBL" id="CAKXZS010000032">
    <property type="protein sequence ID" value="CAH2404940.1"/>
    <property type="molecule type" value="Genomic_DNA"/>
</dbReference>
<protein>
    <recommendedName>
        <fullName evidence="3">Tetratricopeptide repeat protein</fullName>
    </recommendedName>
</protein>
<organism evidence="1 2">
    <name type="scientific">Mesorhizobium ventifaucium</name>
    <dbReference type="NCBI Taxonomy" id="666020"/>
    <lineage>
        <taxon>Bacteria</taxon>
        <taxon>Pseudomonadati</taxon>
        <taxon>Pseudomonadota</taxon>
        <taxon>Alphaproteobacteria</taxon>
        <taxon>Hyphomicrobiales</taxon>
        <taxon>Phyllobacteriaceae</taxon>
        <taxon>Mesorhizobium</taxon>
    </lineage>
</organism>
<evidence type="ECO:0008006" key="3">
    <source>
        <dbReference type="Google" id="ProtNLM"/>
    </source>
</evidence>
<reference evidence="1" key="1">
    <citation type="submission" date="2022-03" db="EMBL/GenBank/DDBJ databases">
        <authorList>
            <person name="Brunel B."/>
        </authorList>
    </citation>
    <scope>NUCLEOTIDE SEQUENCE</scope>
    <source>
        <strain evidence="1">STM4922sample</strain>
    </source>
</reference>
<dbReference type="Proteomes" id="UP001152604">
    <property type="component" value="Unassembled WGS sequence"/>
</dbReference>
<name>A0ABM9E720_9HYPH</name>
<comment type="caution">
    <text evidence="1">The sequence shown here is derived from an EMBL/GenBank/DDBJ whole genome shotgun (WGS) entry which is preliminary data.</text>
</comment>
<gene>
    <name evidence="1" type="ORF">MES4922_380046</name>
</gene>
<sequence>MIGRDAGWLKFYRETVDGLEISTEAIEKVKEREAQLAKSAVAECAFMTRLWQGDIEGARKTLLDVLDDTALADAKLAGWYSVWLGATYEAEGDSDTSIAHYKKARSRLSPWLNVPFKSEFDVKSEADGKKTILQKTLLAENLHGPQALGDLIAKLRIQAKTLSSAEASSNSKEESVRRFGELLGFAASRPDNEYGFGPDAIWIDEQTAYGVAFELKTEKNDPAEYNKHEVSCGTAC</sequence>
<keyword evidence="2" id="KW-1185">Reference proteome</keyword>
<evidence type="ECO:0000313" key="2">
    <source>
        <dbReference type="Proteomes" id="UP001152604"/>
    </source>
</evidence>
<proteinExistence type="predicted"/>
<evidence type="ECO:0000313" key="1">
    <source>
        <dbReference type="EMBL" id="CAH2404940.1"/>
    </source>
</evidence>